<evidence type="ECO:0000256" key="12">
    <source>
        <dbReference type="ARBA" id="ARBA00023268"/>
    </source>
</evidence>
<feature type="domain" description="Riboflavin kinase" evidence="16">
    <location>
        <begin position="174"/>
        <end position="301"/>
    </location>
</feature>
<keyword evidence="5 15" id="KW-0288">FMN</keyword>
<dbReference type="EC" id="2.7.1.26" evidence="15"/>
<keyword evidence="12" id="KW-0511">Multifunctional enzyme</keyword>
<keyword evidence="18" id="KW-1185">Reference proteome</keyword>
<dbReference type="Pfam" id="PF06574">
    <property type="entry name" value="FAD_syn"/>
    <property type="match status" value="1"/>
</dbReference>
<dbReference type="GO" id="GO:0008531">
    <property type="term" value="F:riboflavin kinase activity"/>
    <property type="evidence" value="ECO:0007669"/>
    <property type="project" value="UniProtKB-UniRule"/>
</dbReference>
<keyword evidence="4 15" id="KW-0285">Flavoprotein</keyword>
<dbReference type="InterPro" id="IPR015865">
    <property type="entry name" value="Riboflavin_kinase_bac/euk"/>
</dbReference>
<reference evidence="17 18" key="2">
    <citation type="submission" date="2018-05" db="EMBL/GenBank/DDBJ databases">
        <authorList>
            <person name="Lanie J.A."/>
            <person name="Ng W.-L."/>
            <person name="Kazmierczak K.M."/>
            <person name="Andrzejewski T.M."/>
            <person name="Davidsen T.M."/>
            <person name="Wayne K.J."/>
            <person name="Tettelin H."/>
            <person name="Glass J.I."/>
            <person name="Rusch D."/>
            <person name="Podicherti R."/>
            <person name="Tsui H.-C.T."/>
            <person name="Winkler M.E."/>
        </authorList>
    </citation>
    <scope>NUCLEOTIDE SEQUENCE [LARGE SCALE GENOMIC DNA]</scope>
    <source>
        <strain evidence="17 18">C305</strain>
    </source>
</reference>
<sequence length="305" mass="34780">MSKIPHPVLTIGTFDGVHIGHQKIIKQLNEVAERIGGESVLFTFYPHPRMVLFPDSHGLKLIQTQVEKLEKLERIGLKNIIVHPFTKEFSRLTAIEFVRDYLVNKLNIKTIVIGYDHQFGKNREGSLELLKELAPVYDFEVIEIGAKDIDEVNVSSTKIREALKQGDVSLANTYLGEEFQINGIVGHGQKLGSKLGFPTANIELNNDVKIIPKNGVYATRVIREDKSEFFGLVSIGERPTVDDSGKITIEAYLIDFKGNLYGEQLQLKLLKRVRDEKKFNSLEELVTEMKKDEKCLRNWINDFNW</sequence>
<dbReference type="NCBIfam" id="TIGR00083">
    <property type="entry name" value="ribF"/>
    <property type="match status" value="1"/>
</dbReference>
<dbReference type="Gene3D" id="2.40.30.30">
    <property type="entry name" value="Riboflavin kinase-like"/>
    <property type="match status" value="1"/>
</dbReference>
<dbReference type="GO" id="GO:0006747">
    <property type="term" value="P:FAD biosynthetic process"/>
    <property type="evidence" value="ECO:0007669"/>
    <property type="project" value="UniProtKB-UniRule"/>
</dbReference>
<comment type="similarity">
    <text evidence="15">Belongs to the ribF family.</text>
</comment>
<comment type="pathway">
    <text evidence="2 15">Cofactor biosynthesis; FAD biosynthesis; FAD from FMN: step 1/1.</text>
</comment>
<dbReference type="Pfam" id="PF01687">
    <property type="entry name" value="Flavokinase"/>
    <property type="match status" value="1"/>
</dbReference>
<dbReference type="UniPathway" id="UPA00276">
    <property type="reaction ID" value="UER00406"/>
</dbReference>
<reference evidence="17 18" key="1">
    <citation type="submission" date="2018-05" db="EMBL/GenBank/DDBJ databases">
        <title>Brumimicrobium oceani sp. nov., isolated from coastal sediment.</title>
        <authorList>
            <person name="Kou Y."/>
        </authorList>
    </citation>
    <scope>NUCLEOTIDE SEQUENCE [LARGE SCALE GENOMIC DNA]</scope>
    <source>
        <strain evidence="17 18">C305</strain>
    </source>
</reference>
<dbReference type="SUPFAM" id="SSF52374">
    <property type="entry name" value="Nucleotidylyl transferase"/>
    <property type="match status" value="1"/>
</dbReference>
<dbReference type="SMART" id="SM00904">
    <property type="entry name" value="Flavokinase"/>
    <property type="match status" value="1"/>
</dbReference>
<dbReference type="Gene3D" id="3.40.50.620">
    <property type="entry name" value="HUPs"/>
    <property type="match status" value="1"/>
</dbReference>
<evidence type="ECO:0000313" key="17">
    <source>
        <dbReference type="EMBL" id="PWH81267.1"/>
    </source>
</evidence>
<evidence type="ECO:0000256" key="5">
    <source>
        <dbReference type="ARBA" id="ARBA00022643"/>
    </source>
</evidence>
<evidence type="ECO:0000256" key="9">
    <source>
        <dbReference type="ARBA" id="ARBA00022777"/>
    </source>
</evidence>
<dbReference type="CDD" id="cd02064">
    <property type="entry name" value="FAD_synthetase_N"/>
    <property type="match status" value="1"/>
</dbReference>
<proteinExistence type="inferred from homology"/>
<evidence type="ECO:0000256" key="8">
    <source>
        <dbReference type="ARBA" id="ARBA00022741"/>
    </source>
</evidence>
<dbReference type="NCBIfam" id="NF004162">
    <property type="entry name" value="PRK05627.1-5"/>
    <property type="match status" value="1"/>
</dbReference>
<comment type="caution">
    <text evidence="17">The sequence shown here is derived from an EMBL/GenBank/DDBJ whole genome shotgun (WGS) entry which is preliminary data.</text>
</comment>
<dbReference type="InterPro" id="IPR023465">
    <property type="entry name" value="Riboflavin_kinase_dom_sf"/>
</dbReference>
<evidence type="ECO:0000313" key="18">
    <source>
        <dbReference type="Proteomes" id="UP000245370"/>
    </source>
</evidence>
<keyword evidence="9 15" id="KW-0418">Kinase</keyword>
<dbReference type="GO" id="GO:0003919">
    <property type="term" value="F:FMN adenylyltransferase activity"/>
    <property type="evidence" value="ECO:0007669"/>
    <property type="project" value="UniProtKB-UniRule"/>
</dbReference>
<dbReference type="OrthoDB" id="9803667at2"/>
<dbReference type="GO" id="GO:0009398">
    <property type="term" value="P:FMN biosynthetic process"/>
    <property type="evidence" value="ECO:0007669"/>
    <property type="project" value="UniProtKB-UniRule"/>
</dbReference>
<evidence type="ECO:0000256" key="13">
    <source>
        <dbReference type="ARBA" id="ARBA00047880"/>
    </source>
</evidence>
<keyword evidence="10 15" id="KW-0274">FAD</keyword>
<dbReference type="InterPro" id="IPR015864">
    <property type="entry name" value="FAD_synthase"/>
</dbReference>
<dbReference type="PANTHER" id="PTHR22749:SF6">
    <property type="entry name" value="RIBOFLAVIN KINASE"/>
    <property type="match status" value="1"/>
</dbReference>
<dbReference type="FunFam" id="3.40.50.620:FF:000021">
    <property type="entry name" value="Riboflavin biosynthesis protein"/>
    <property type="match status" value="1"/>
</dbReference>
<dbReference type="GO" id="GO:0009231">
    <property type="term" value="P:riboflavin biosynthetic process"/>
    <property type="evidence" value="ECO:0007669"/>
    <property type="project" value="InterPro"/>
</dbReference>
<comment type="function">
    <text evidence="1">Catalyzes the phosphorylation of riboflavin to FMN followed by the adenylation of FMN to FAD.</text>
</comment>
<dbReference type="UniPathway" id="UPA00277">
    <property type="reaction ID" value="UER00407"/>
</dbReference>
<evidence type="ECO:0000256" key="2">
    <source>
        <dbReference type="ARBA" id="ARBA00004726"/>
    </source>
</evidence>
<evidence type="ECO:0000259" key="16">
    <source>
        <dbReference type="SMART" id="SM00904"/>
    </source>
</evidence>
<dbReference type="Proteomes" id="UP000245370">
    <property type="component" value="Unassembled WGS sequence"/>
</dbReference>
<comment type="catalytic activity">
    <reaction evidence="13 15">
        <text>riboflavin + ATP = FMN + ADP + H(+)</text>
        <dbReference type="Rhea" id="RHEA:14357"/>
        <dbReference type="ChEBI" id="CHEBI:15378"/>
        <dbReference type="ChEBI" id="CHEBI:30616"/>
        <dbReference type="ChEBI" id="CHEBI:57986"/>
        <dbReference type="ChEBI" id="CHEBI:58210"/>
        <dbReference type="ChEBI" id="CHEBI:456216"/>
        <dbReference type="EC" id="2.7.1.26"/>
    </reaction>
</comment>
<dbReference type="EC" id="2.7.7.2" evidence="15"/>
<comment type="catalytic activity">
    <reaction evidence="14 15">
        <text>FMN + ATP + H(+) = FAD + diphosphate</text>
        <dbReference type="Rhea" id="RHEA:17237"/>
        <dbReference type="ChEBI" id="CHEBI:15378"/>
        <dbReference type="ChEBI" id="CHEBI:30616"/>
        <dbReference type="ChEBI" id="CHEBI:33019"/>
        <dbReference type="ChEBI" id="CHEBI:57692"/>
        <dbReference type="ChEBI" id="CHEBI:58210"/>
        <dbReference type="EC" id="2.7.7.2"/>
    </reaction>
</comment>
<dbReference type="NCBIfam" id="NF004160">
    <property type="entry name" value="PRK05627.1-3"/>
    <property type="match status" value="1"/>
</dbReference>
<evidence type="ECO:0000256" key="7">
    <source>
        <dbReference type="ARBA" id="ARBA00022695"/>
    </source>
</evidence>
<comment type="pathway">
    <text evidence="3 15">Cofactor biosynthesis; FMN biosynthesis; FMN from riboflavin (ATP route): step 1/1.</text>
</comment>
<gene>
    <name evidence="17" type="ORF">DIT68_15815</name>
</gene>
<dbReference type="AlphaFoldDB" id="A0A2U2X0G3"/>
<dbReference type="GO" id="GO:0005524">
    <property type="term" value="F:ATP binding"/>
    <property type="evidence" value="ECO:0007669"/>
    <property type="project" value="UniProtKB-UniRule"/>
</dbReference>
<keyword evidence="11 15" id="KW-0067">ATP-binding</keyword>
<name>A0A2U2X0G3_9FLAO</name>
<dbReference type="EMBL" id="QFRJ01000021">
    <property type="protein sequence ID" value="PWH81267.1"/>
    <property type="molecule type" value="Genomic_DNA"/>
</dbReference>
<dbReference type="PIRSF" id="PIRSF004491">
    <property type="entry name" value="FAD_Synth"/>
    <property type="match status" value="1"/>
</dbReference>
<evidence type="ECO:0000256" key="15">
    <source>
        <dbReference type="PIRNR" id="PIRNR004491"/>
    </source>
</evidence>
<dbReference type="InterPro" id="IPR002606">
    <property type="entry name" value="Riboflavin_kinase_bac"/>
</dbReference>
<keyword evidence="7 15" id="KW-0548">Nucleotidyltransferase</keyword>
<dbReference type="InterPro" id="IPR014729">
    <property type="entry name" value="Rossmann-like_a/b/a_fold"/>
</dbReference>
<organism evidence="17 18">
    <name type="scientific">Brumimicrobium oceani</name>
    <dbReference type="NCBI Taxonomy" id="2100725"/>
    <lineage>
        <taxon>Bacteria</taxon>
        <taxon>Pseudomonadati</taxon>
        <taxon>Bacteroidota</taxon>
        <taxon>Flavobacteriia</taxon>
        <taxon>Flavobacteriales</taxon>
        <taxon>Crocinitomicaceae</taxon>
        <taxon>Brumimicrobium</taxon>
    </lineage>
</organism>
<evidence type="ECO:0000256" key="4">
    <source>
        <dbReference type="ARBA" id="ARBA00022630"/>
    </source>
</evidence>
<evidence type="ECO:0000256" key="3">
    <source>
        <dbReference type="ARBA" id="ARBA00005201"/>
    </source>
</evidence>
<evidence type="ECO:0000256" key="14">
    <source>
        <dbReference type="ARBA" id="ARBA00049494"/>
    </source>
</evidence>
<evidence type="ECO:0000256" key="11">
    <source>
        <dbReference type="ARBA" id="ARBA00022840"/>
    </source>
</evidence>
<dbReference type="SUPFAM" id="SSF82114">
    <property type="entry name" value="Riboflavin kinase-like"/>
    <property type="match status" value="1"/>
</dbReference>
<dbReference type="PANTHER" id="PTHR22749">
    <property type="entry name" value="RIBOFLAVIN KINASE/FMN ADENYLYLTRANSFERASE"/>
    <property type="match status" value="1"/>
</dbReference>
<accession>A0A2U2X0G3</accession>
<dbReference type="InterPro" id="IPR023468">
    <property type="entry name" value="Riboflavin_kinase"/>
</dbReference>
<evidence type="ECO:0000256" key="1">
    <source>
        <dbReference type="ARBA" id="ARBA00002121"/>
    </source>
</evidence>
<keyword evidence="6 15" id="KW-0808">Transferase</keyword>
<protein>
    <recommendedName>
        <fullName evidence="15">Riboflavin biosynthesis protein</fullName>
    </recommendedName>
    <domain>
        <recommendedName>
            <fullName evidence="15">Riboflavin kinase</fullName>
            <ecNumber evidence="15">2.7.1.26</ecNumber>
        </recommendedName>
        <alternativeName>
            <fullName evidence="15">Flavokinase</fullName>
        </alternativeName>
    </domain>
    <domain>
        <recommendedName>
            <fullName evidence="15">FMN adenylyltransferase</fullName>
            <ecNumber evidence="15">2.7.7.2</ecNumber>
        </recommendedName>
        <alternativeName>
            <fullName evidence="15">FAD pyrophosphorylase</fullName>
        </alternativeName>
        <alternativeName>
            <fullName evidence="15">FAD synthase</fullName>
        </alternativeName>
    </domain>
</protein>
<evidence type="ECO:0000256" key="10">
    <source>
        <dbReference type="ARBA" id="ARBA00022827"/>
    </source>
</evidence>
<evidence type="ECO:0000256" key="6">
    <source>
        <dbReference type="ARBA" id="ARBA00022679"/>
    </source>
</evidence>
<keyword evidence="8 15" id="KW-0547">Nucleotide-binding</keyword>